<dbReference type="EMBL" id="JAAAWP010000007">
    <property type="protein sequence ID" value="NDW22272.1"/>
    <property type="molecule type" value="Genomic_DNA"/>
</dbReference>
<dbReference type="CDD" id="cd04276">
    <property type="entry name" value="ZnMc_MMP_like_2"/>
    <property type="match status" value="1"/>
</dbReference>
<dbReference type="Pfam" id="PF16313">
    <property type="entry name" value="DUF4953"/>
    <property type="match status" value="1"/>
</dbReference>
<dbReference type="SUPFAM" id="SSF55486">
    <property type="entry name" value="Metalloproteases ('zincins'), catalytic domain"/>
    <property type="match status" value="1"/>
</dbReference>
<feature type="domain" description="DUF5117" evidence="3">
    <location>
        <begin position="110"/>
        <end position="299"/>
    </location>
</feature>
<dbReference type="Gene3D" id="3.40.390.10">
    <property type="entry name" value="Collagenase (Catalytic Domain)"/>
    <property type="match status" value="1"/>
</dbReference>
<feature type="signal peptide" evidence="1">
    <location>
        <begin position="1"/>
        <end position="26"/>
    </location>
</feature>
<sequence>MRFNKIKKALMMGLLGVSVISVQVHAQDEKQDASEASKAEASKEEKTFSQLLEDKTPFEGYLPVYQNSEDGSALMVIDESQLNKPFLYFAKTVDGVVDAGHYRGSFRQHRLIEMRRVFDRIEIVAMTPRYYFDPDTAISKAADANISEAVLVSAKIVNEEGSRVAIKLDEVVENEKLHRIAPMPATKPEVEKKRYKLGKLSADKTKIAAIDNFPANTHIVVDYVFENDTPKVRGGNYITDPRYTTISLQHAFIELPENDFKPRRDDPRIGYFGKQFDDLTTDQTFIGRDVINRWHLEKKDPTAEVSDPVEPIVWWIENTTPLEWRDTIRDATLSWNSAFEKAGISNAIEVKIQPDDADWKAEDVRYNVLRWTSSPRPPFGGYGPSVANPLTGQIIASDIMLEYSFMKGRWIAGEMFTDGATSLASAMPESLSDEEAQYCSLGHQLNAGLLFGQYASLAKGMGDVEKDKLLRQAMHYLILHEVGHTLGLNHNMKASQLHGHDEAHNVEVTQGILAGSVMDYPAVNFAPDGVEQGDFYTEKPGPYDDWAIEYGYSIALDNPEAEEERLQAILSRSAEPELAFGNDADDMRAPGRHLDPRINIFDMSGDAVEYARDRFDLVKSTATEIKDKTLADNRSHNDLAVGVNAVFGEFARQASVVSRYVGGVYVDRTFVGQEGYEQPFTPVPKALQRRAMETLNEYVFAPDAIDTMEPLFAYIQRQRRGFDNFGKNEDPKPHKMLLGAQKNVLSHLLHPAVQMRMSDTALYGNEYSLEQMMGELTKGIFEADIKRDVNSYRRNLQTEYVEQLIKISGLEKASAYDHLAKAAALYELNRIKDMVDNSRGDRASKVHKFYLTDRIERAFYKSKS</sequence>
<dbReference type="InterPro" id="IPR032534">
    <property type="entry name" value="EcxA_zinc-bd"/>
</dbReference>
<evidence type="ECO:0000259" key="2">
    <source>
        <dbReference type="Pfam" id="PF16313"/>
    </source>
</evidence>
<evidence type="ECO:0000256" key="1">
    <source>
        <dbReference type="SAM" id="SignalP"/>
    </source>
</evidence>
<keyword evidence="5" id="KW-1185">Reference proteome</keyword>
<organism evidence="4 5">
    <name type="scientific">Alteromonas hispanica</name>
    <dbReference type="NCBI Taxonomy" id="315421"/>
    <lineage>
        <taxon>Bacteria</taxon>
        <taxon>Pseudomonadati</taxon>
        <taxon>Pseudomonadota</taxon>
        <taxon>Gammaproteobacteria</taxon>
        <taxon>Alteromonadales</taxon>
        <taxon>Alteromonadaceae</taxon>
        <taxon>Alteromonas/Salinimonas group</taxon>
        <taxon>Alteromonas</taxon>
    </lineage>
</organism>
<feature type="domain" description="EcxA zinc-binding" evidence="2">
    <location>
        <begin position="464"/>
        <end position="784"/>
    </location>
</feature>
<dbReference type="PANTHER" id="PTHR38478:SF1">
    <property type="entry name" value="ZINC DEPENDENT METALLOPROTEASE DOMAIN LIPOPROTEIN"/>
    <property type="match status" value="1"/>
</dbReference>
<gene>
    <name evidence="4" type="ORF">GTW09_12115</name>
</gene>
<dbReference type="PANTHER" id="PTHR38478">
    <property type="entry name" value="PEPTIDASE M1A AND M12B"/>
    <property type="match status" value="1"/>
</dbReference>
<dbReference type="Pfam" id="PF17148">
    <property type="entry name" value="DUF5117"/>
    <property type="match status" value="1"/>
</dbReference>
<evidence type="ECO:0000313" key="4">
    <source>
        <dbReference type="EMBL" id="NDW22272.1"/>
    </source>
</evidence>
<proteinExistence type="predicted"/>
<reference evidence="4 5" key="1">
    <citation type="submission" date="2020-01" db="EMBL/GenBank/DDBJ databases">
        <title>Genomes of bacteria type strains.</title>
        <authorList>
            <person name="Chen J."/>
            <person name="Zhu S."/>
            <person name="Yang J."/>
        </authorList>
    </citation>
    <scope>NUCLEOTIDE SEQUENCE [LARGE SCALE GENOMIC DNA]</scope>
    <source>
        <strain evidence="4 5">LMG 22958</strain>
    </source>
</reference>
<dbReference type="InterPro" id="IPR033413">
    <property type="entry name" value="DUF5117"/>
</dbReference>
<protein>
    <submittedName>
        <fullName evidence="4">DUF5117 domain-containing protein</fullName>
    </submittedName>
</protein>
<accession>A0A6L9MVN7</accession>
<comment type="caution">
    <text evidence="4">The sequence shown here is derived from an EMBL/GenBank/DDBJ whole genome shotgun (WGS) entry which is preliminary data.</text>
</comment>
<dbReference type="RefSeq" id="WP_163112098.1">
    <property type="nucleotide sequence ID" value="NZ_JAAAWP010000007.1"/>
</dbReference>
<dbReference type="AlphaFoldDB" id="A0A6L9MVN7"/>
<dbReference type="InterPro" id="IPR024079">
    <property type="entry name" value="MetalloPept_cat_dom_sf"/>
</dbReference>
<evidence type="ECO:0000259" key="3">
    <source>
        <dbReference type="Pfam" id="PF17148"/>
    </source>
</evidence>
<dbReference type="GO" id="GO:0008237">
    <property type="term" value="F:metallopeptidase activity"/>
    <property type="evidence" value="ECO:0007669"/>
    <property type="project" value="InterPro"/>
</dbReference>
<dbReference type="Proteomes" id="UP000478837">
    <property type="component" value="Unassembled WGS sequence"/>
</dbReference>
<name>A0A6L9MVN7_9ALTE</name>
<evidence type="ECO:0000313" key="5">
    <source>
        <dbReference type="Proteomes" id="UP000478837"/>
    </source>
</evidence>
<dbReference type="InterPro" id="IPR034032">
    <property type="entry name" value="Zn_MMP-like_bac"/>
</dbReference>
<keyword evidence="1" id="KW-0732">Signal</keyword>
<feature type="chain" id="PRO_5026989530" evidence="1">
    <location>
        <begin position="27"/>
        <end position="864"/>
    </location>
</feature>